<sequence length="88" mass="9938">MIDKPKDAFDRFKKRVFKDTDGDFEDGGTVNAVTRKRNRTITFTVLLVLAALAFAVWRLTLPPQEQSKDIQDVGFGAVVTDDFTDKDN</sequence>
<keyword evidence="1" id="KW-0472">Membrane</keyword>
<evidence type="ECO:0000313" key="2">
    <source>
        <dbReference type="EMBL" id="MDH5924439.1"/>
    </source>
</evidence>
<protein>
    <submittedName>
        <fullName evidence="2">Conjugal transfer protein TraB</fullName>
    </submittedName>
</protein>
<reference evidence="2" key="1">
    <citation type="submission" date="2022-01" db="EMBL/GenBank/DDBJ databases">
        <title>Vibrio aestuarianus Clade A and Clade B isolates are associated with Pacific oyster (Crassostrea gigas) disease outbreaks across Ireland.</title>
        <authorList>
            <person name="Coyle N."/>
            <person name="O'Toole C."/>
            <person name="Thomas J.C.L."/>
            <person name="Ryder D."/>
            <person name="Cheslett D."/>
            <person name="Feist S."/>
            <person name="Bean T."/>
            <person name="Joseph A."/>
            <person name="Waina A."/>
            <person name="Feil E."/>
            <person name="Verner-Jeffreys D.W."/>
        </authorList>
    </citation>
    <scope>NUCLEOTIDE SEQUENCE</scope>
    <source>
        <strain evidence="2">S/17/14 A</strain>
    </source>
</reference>
<keyword evidence="1" id="KW-0812">Transmembrane</keyword>
<evidence type="ECO:0000313" key="3">
    <source>
        <dbReference type="Proteomes" id="UP001159663"/>
    </source>
</evidence>
<feature type="transmembrane region" description="Helical" evidence="1">
    <location>
        <begin position="41"/>
        <end position="59"/>
    </location>
</feature>
<evidence type="ECO:0000256" key="1">
    <source>
        <dbReference type="SAM" id="Phobius"/>
    </source>
</evidence>
<comment type="caution">
    <text evidence="2">The sequence shown here is derived from an EMBL/GenBank/DDBJ whole genome shotgun (WGS) entry which is preliminary data.</text>
</comment>
<proteinExistence type="predicted"/>
<name>A0AA43G2K5_VIBSP</name>
<gene>
    <name evidence="2" type="ORF">L8R85_26015</name>
</gene>
<feature type="non-terminal residue" evidence="2">
    <location>
        <position position="88"/>
    </location>
</feature>
<accession>A0AA43G2K5</accession>
<dbReference type="EMBL" id="JAKMYX010000212">
    <property type="protein sequence ID" value="MDH5924439.1"/>
    <property type="molecule type" value="Genomic_DNA"/>
</dbReference>
<dbReference type="AlphaFoldDB" id="A0AA43G2K5"/>
<keyword evidence="1" id="KW-1133">Transmembrane helix</keyword>
<organism evidence="2 3">
    <name type="scientific">Vibrio splendidus</name>
    <dbReference type="NCBI Taxonomy" id="29497"/>
    <lineage>
        <taxon>Bacteria</taxon>
        <taxon>Pseudomonadati</taxon>
        <taxon>Pseudomonadota</taxon>
        <taxon>Gammaproteobacteria</taxon>
        <taxon>Vibrionales</taxon>
        <taxon>Vibrionaceae</taxon>
        <taxon>Vibrio</taxon>
    </lineage>
</organism>
<dbReference type="Proteomes" id="UP001159663">
    <property type="component" value="Unassembled WGS sequence"/>
</dbReference>